<dbReference type="GO" id="GO:0046872">
    <property type="term" value="F:metal ion binding"/>
    <property type="evidence" value="ECO:0007669"/>
    <property type="project" value="UniProtKB-KW"/>
</dbReference>
<dbReference type="GO" id="GO:0003924">
    <property type="term" value="F:GTPase activity"/>
    <property type="evidence" value="ECO:0007669"/>
    <property type="project" value="InterPro"/>
</dbReference>
<dbReference type="InterPro" id="IPR001019">
    <property type="entry name" value="Gprotein_alpha_su"/>
</dbReference>
<gene>
    <name evidence="7" type="ORF">GSONMT00032634001</name>
</gene>
<dbReference type="GO" id="GO:0005834">
    <property type="term" value="C:heterotrimeric G-protein complex"/>
    <property type="evidence" value="ECO:0007669"/>
    <property type="project" value="TreeGrafter"/>
</dbReference>
<dbReference type="GO" id="GO:0001664">
    <property type="term" value="F:G protein-coupled receptor binding"/>
    <property type="evidence" value="ECO:0007669"/>
    <property type="project" value="TreeGrafter"/>
</dbReference>
<dbReference type="AlphaFoldDB" id="A0A060Z1I0"/>
<keyword evidence="5" id="KW-0479">Metal-binding</keyword>
<name>A0A060Z1I0_ONCMY</name>
<keyword evidence="1 4" id="KW-0547">Nucleotide-binding</keyword>
<keyword evidence="6" id="KW-0472">Membrane</keyword>
<organism evidence="7 8">
    <name type="scientific">Oncorhynchus mykiss</name>
    <name type="common">Rainbow trout</name>
    <name type="synonym">Salmo gairdneri</name>
    <dbReference type="NCBI Taxonomy" id="8022"/>
    <lineage>
        <taxon>Eukaryota</taxon>
        <taxon>Metazoa</taxon>
        <taxon>Chordata</taxon>
        <taxon>Craniata</taxon>
        <taxon>Vertebrata</taxon>
        <taxon>Euteleostomi</taxon>
        <taxon>Actinopterygii</taxon>
        <taxon>Neopterygii</taxon>
        <taxon>Teleostei</taxon>
        <taxon>Protacanthopterygii</taxon>
        <taxon>Salmoniformes</taxon>
        <taxon>Salmonidae</taxon>
        <taxon>Salmoninae</taxon>
        <taxon>Oncorhynchus</taxon>
    </lineage>
</organism>
<dbReference type="STRING" id="8022.A0A060Z1I0"/>
<keyword evidence="2 4" id="KW-0342">GTP-binding</keyword>
<dbReference type="GO" id="GO:0005525">
    <property type="term" value="F:GTP binding"/>
    <property type="evidence" value="ECO:0007669"/>
    <property type="project" value="UniProtKB-KW"/>
</dbReference>
<dbReference type="SUPFAM" id="SSF52540">
    <property type="entry name" value="P-loop containing nucleoside triphosphate hydrolases"/>
    <property type="match status" value="1"/>
</dbReference>
<dbReference type="PANTHER" id="PTHR10218">
    <property type="entry name" value="GTP-BINDING PROTEIN ALPHA SUBUNIT"/>
    <property type="match status" value="1"/>
</dbReference>
<sequence>MGQCLSSEQDLTEEGKKAKLQSAKIDRDLYEYAKREMNVVKILMLGAAESGKSTLVKQMKIIHSHGFTKQELTSFKVHTHTHIHIYIYIYCISTVFLLYLDYLWDSLCIYIYIYTETQTDTHRESHRSSKYSRSLIKLLASHCMDVSVVLSTQTRCWLLLTLMELAR</sequence>
<dbReference type="Proteomes" id="UP000193380">
    <property type="component" value="Unassembled WGS sequence"/>
</dbReference>
<dbReference type="EMBL" id="FR921772">
    <property type="protein sequence ID" value="CDQ95599.1"/>
    <property type="molecule type" value="Genomic_DNA"/>
</dbReference>
<dbReference type="InterPro" id="IPR027417">
    <property type="entry name" value="P-loop_NTPase"/>
</dbReference>
<keyword evidence="6" id="KW-0812">Transmembrane</keyword>
<evidence type="ECO:0000256" key="2">
    <source>
        <dbReference type="ARBA" id="ARBA00023134"/>
    </source>
</evidence>
<dbReference type="Gene3D" id="3.40.50.300">
    <property type="entry name" value="P-loop containing nucleotide triphosphate hydrolases"/>
    <property type="match status" value="1"/>
</dbReference>
<dbReference type="PaxDb" id="8022-A0A060Z1I0"/>
<evidence type="ECO:0000256" key="6">
    <source>
        <dbReference type="SAM" id="Phobius"/>
    </source>
</evidence>
<evidence type="ECO:0000256" key="3">
    <source>
        <dbReference type="ARBA" id="ARBA00023224"/>
    </source>
</evidence>
<protein>
    <submittedName>
        <fullName evidence="7">Uncharacterized protein</fullName>
    </submittedName>
</protein>
<dbReference type="PANTHER" id="PTHR10218:SF231">
    <property type="entry name" value="GUANINE NUCLEOTIDE BINDING PROTEIN (G PROTEIN) ALPHA V1"/>
    <property type="match status" value="1"/>
</dbReference>
<evidence type="ECO:0000313" key="8">
    <source>
        <dbReference type="Proteomes" id="UP000193380"/>
    </source>
</evidence>
<evidence type="ECO:0000256" key="4">
    <source>
        <dbReference type="PIRSR" id="PIRSR601019-1"/>
    </source>
</evidence>
<keyword evidence="5" id="KW-0460">Magnesium</keyword>
<proteinExistence type="predicted"/>
<reference evidence="7" key="2">
    <citation type="submission" date="2014-03" db="EMBL/GenBank/DDBJ databases">
        <authorList>
            <person name="Genoscope - CEA"/>
        </authorList>
    </citation>
    <scope>NUCLEOTIDE SEQUENCE</scope>
</reference>
<dbReference type="GO" id="GO:0005737">
    <property type="term" value="C:cytoplasm"/>
    <property type="evidence" value="ECO:0007669"/>
    <property type="project" value="TreeGrafter"/>
</dbReference>
<dbReference type="GO" id="GO:0007188">
    <property type="term" value="P:adenylate cyclase-modulating G protein-coupled receptor signaling pathway"/>
    <property type="evidence" value="ECO:0007669"/>
    <property type="project" value="TreeGrafter"/>
</dbReference>
<reference evidence="7" key="1">
    <citation type="journal article" date="2014" name="Nat. Commun.">
        <title>The rainbow trout genome provides novel insights into evolution after whole-genome duplication in vertebrates.</title>
        <authorList>
            <person name="Berthelot C."/>
            <person name="Brunet F."/>
            <person name="Chalopin D."/>
            <person name="Juanchich A."/>
            <person name="Bernard M."/>
            <person name="Noel B."/>
            <person name="Bento P."/>
            <person name="Da Silva C."/>
            <person name="Labadie K."/>
            <person name="Alberti A."/>
            <person name="Aury J.M."/>
            <person name="Louis A."/>
            <person name="Dehais P."/>
            <person name="Bardou P."/>
            <person name="Montfort J."/>
            <person name="Klopp C."/>
            <person name="Cabau C."/>
            <person name="Gaspin C."/>
            <person name="Thorgaard G.H."/>
            <person name="Boussaha M."/>
            <person name="Quillet E."/>
            <person name="Guyomard R."/>
            <person name="Galiana D."/>
            <person name="Bobe J."/>
            <person name="Volff J.N."/>
            <person name="Genet C."/>
            <person name="Wincker P."/>
            <person name="Jaillon O."/>
            <person name="Roest Crollius H."/>
            <person name="Guiguen Y."/>
        </authorList>
    </citation>
    <scope>NUCLEOTIDE SEQUENCE [LARGE SCALE GENOMIC DNA]</scope>
</reference>
<dbReference type="GO" id="GO:0031683">
    <property type="term" value="F:G-protein beta/gamma-subunit complex binding"/>
    <property type="evidence" value="ECO:0007669"/>
    <property type="project" value="InterPro"/>
</dbReference>
<evidence type="ECO:0000313" key="7">
    <source>
        <dbReference type="EMBL" id="CDQ95599.1"/>
    </source>
</evidence>
<accession>A0A060Z1I0</accession>
<feature type="transmembrane region" description="Helical" evidence="6">
    <location>
        <begin position="85"/>
        <end position="104"/>
    </location>
</feature>
<feature type="binding site" evidence="4">
    <location>
        <begin position="49"/>
        <end position="54"/>
    </location>
    <ligand>
        <name>GTP</name>
        <dbReference type="ChEBI" id="CHEBI:37565"/>
    </ligand>
</feature>
<keyword evidence="3" id="KW-0807">Transducer</keyword>
<feature type="binding site" evidence="5">
    <location>
        <position position="53"/>
    </location>
    <ligand>
        <name>Mg(2+)</name>
        <dbReference type="ChEBI" id="CHEBI:18420"/>
    </ligand>
</feature>
<keyword evidence="6" id="KW-1133">Transmembrane helix</keyword>
<evidence type="ECO:0000256" key="5">
    <source>
        <dbReference type="PIRSR" id="PIRSR601019-2"/>
    </source>
</evidence>
<evidence type="ECO:0000256" key="1">
    <source>
        <dbReference type="ARBA" id="ARBA00022741"/>
    </source>
</evidence>
<dbReference type="Pfam" id="PF00503">
    <property type="entry name" value="G-alpha"/>
    <property type="match status" value="1"/>
</dbReference>